<proteinExistence type="predicted"/>
<dbReference type="Gene3D" id="3.30.720.110">
    <property type="match status" value="1"/>
</dbReference>
<gene>
    <name evidence="3" type="ORF">ACIPEN_08290</name>
</gene>
<comment type="caution">
    <text evidence="3">The sequence shown here is derived from an EMBL/GenBank/DDBJ whole genome shotgun (WGS) entry which is preliminary data.</text>
</comment>
<protein>
    <submittedName>
        <fullName evidence="3">VOC family protein</fullName>
    </submittedName>
</protein>
<reference evidence="3 4" key="1">
    <citation type="submission" date="2024-10" db="EMBL/GenBank/DDBJ databases">
        <title>The Natural Products Discovery Center: Release of the First 8490 Sequenced Strains for Exploring Actinobacteria Biosynthetic Diversity.</title>
        <authorList>
            <person name="Kalkreuter E."/>
            <person name="Kautsar S.A."/>
            <person name="Yang D."/>
            <person name="Bader C.D."/>
            <person name="Teijaro C.N."/>
            <person name="Fluegel L."/>
            <person name="Davis C.M."/>
            <person name="Simpson J.R."/>
            <person name="Lauterbach L."/>
            <person name="Steele A.D."/>
            <person name="Gui C."/>
            <person name="Meng S."/>
            <person name="Li G."/>
            <person name="Viehrig K."/>
            <person name="Ye F."/>
            <person name="Su P."/>
            <person name="Kiefer A.F."/>
            <person name="Nichols A."/>
            <person name="Cepeda A.J."/>
            <person name="Yan W."/>
            <person name="Fan B."/>
            <person name="Jiang Y."/>
            <person name="Adhikari A."/>
            <person name="Zheng C.-J."/>
            <person name="Schuster L."/>
            <person name="Cowan T.M."/>
            <person name="Smanski M.J."/>
            <person name="Chevrette M.G."/>
            <person name="De Carvalho L.P.S."/>
            <person name="Shen B."/>
        </authorList>
    </citation>
    <scope>NUCLEOTIDE SEQUENCE [LARGE SCALE GENOMIC DNA]</scope>
    <source>
        <strain evidence="3 4">NPDC087045</strain>
    </source>
</reference>
<name>A0ABW8EYS1_9BURK</name>
<dbReference type="PANTHER" id="PTHR34109">
    <property type="entry name" value="BNAUNNG04460D PROTEIN-RELATED"/>
    <property type="match status" value="1"/>
</dbReference>
<accession>A0ABW8EYS1</accession>
<dbReference type="PANTHER" id="PTHR34109:SF1">
    <property type="entry name" value="VOC DOMAIN-CONTAINING PROTEIN"/>
    <property type="match status" value="1"/>
</dbReference>
<dbReference type="CDD" id="cd07246">
    <property type="entry name" value="VOC_like"/>
    <property type="match status" value="1"/>
</dbReference>
<feature type="compositionally biased region" description="Low complexity" evidence="1">
    <location>
        <begin position="9"/>
        <end position="22"/>
    </location>
</feature>
<feature type="domain" description="VOC" evidence="2">
    <location>
        <begin position="31"/>
        <end position="156"/>
    </location>
</feature>
<organism evidence="3 4">
    <name type="scientific">Herbaspirillum chlorophenolicum</name>
    <dbReference type="NCBI Taxonomy" id="211589"/>
    <lineage>
        <taxon>Bacteria</taxon>
        <taxon>Pseudomonadati</taxon>
        <taxon>Pseudomonadota</taxon>
        <taxon>Betaproteobacteria</taxon>
        <taxon>Burkholderiales</taxon>
        <taxon>Oxalobacteraceae</taxon>
        <taxon>Herbaspirillum</taxon>
    </lineage>
</organism>
<dbReference type="InterPro" id="IPR004360">
    <property type="entry name" value="Glyas_Fos-R_dOase_dom"/>
</dbReference>
<dbReference type="SUPFAM" id="SSF54593">
    <property type="entry name" value="Glyoxalase/Bleomycin resistance protein/Dihydroxybiphenyl dioxygenase"/>
    <property type="match status" value="1"/>
</dbReference>
<dbReference type="InterPro" id="IPR029068">
    <property type="entry name" value="Glyas_Bleomycin-R_OHBP_Dase"/>
</dbReference>
<dbReference type="InterPro" id="IPR037523">
    <property type="entry name" value="VOC_core"/>
</dbReference>
<feature type="region of interest" description="Disordered" evidence="1">
    <location>
        <begin position="1"/>
        <end position="22"/>
    </location>
</feature>
<evidence type="ECO:0000256" key="1">
    <source>
        <dbReference type="SAM" id="MobiDB-lite"/>
    </source>
</evidence>
<keyword evidence="4" id="KW-1185">Reference proteome</keyword>
<dbReference type="Gene3D" id="3.30.720.120">
    <property type="match status" value="1"/>
</dbReference>
<sequence length="179" mass="19142">MPIPPIQPATPAGASPTAPPTSTAPYALPPGYHSVTPYLIVNGTANAIDFYRRAFGATEIMRLNGPSGKIWHAEIQIGNARVMLADEYPELGFVSPQTLGGAGVSLLVYVCDVDAVFGQAIAAGAAQLRAVQDQFYGDRSGMLRDPYGHVWSIATHIEDLSTEEICARSQELLAKRCKK</sequence>
<dbReference type="Pfam" id="PF00903">
    <property type="entry name" value="Glyoxalase"/>
    <property type="match status" value="1"/>
</dbReference>
<evidence type="ECO:0000313" key="4">
    <source>
        <dbReference type="Proteomes" id="UP001617427"/>
    </source>
</evidence>
<dbReference type="EMBL" id="JBIUZV010000003">
    <property type="protein sequence ID" value="MFJ3045813.1"/>
    <property type="molecule type" value="Genomic_DNA"/>
</dbReference>
<evidence type="ECO:0000259" key="2">
    <source>
        <dbReference type="PROSITE" id="PS51819"/>
    </source>
</evidence>
<dbReference type="PROSITE" id="PS51819">
    <property type="entry name" value="VOC"/>
    <property type="match status" value="1"/>
</dbReference>
<dbReference type="Proteomes" id="UP001617427">
    <property type="component" value="Unassembled WGS sequence"/>
</dbReference>
<dbReference type="RefSeq" id="WP_402699582.1">
    <property type="nucleotide sequence ID" value="NZ_JBIUZV010000003.1"/>
</dbReference>
<evidence type="ECO:0000313" key="3">
    <source>
        <dbReference type="EMBL" id="MFJ3045813.1"/>
    </source>
</evidence>